<dbReference type="Pfam" id="PF00571">
    <property type="entry name" value="CBS"/>
    <property type="match status" value="2"/>
</dbReference>
<feature type="binding site" evidence="16">
    <location>
        <position position="72"/>
    </location>
    <ligand>
        <name>Zn(2+)</name>
        <dbReference type="ChEBI" id="CHEBI:29105"/>
        <note>catalytic</note>
    </ligand>
</feature>
<dbReference type="AlphaFoldDB" id="A0A3M0CX14"/>
<dbReference type="InterPro" id="IPR008915">
    <property type="entry name" value="Peptidase_M50"/>
</dbReference>
<comment type="cofactor">
    <cofactor evidence="14 16">
        <name>Zn(2+)</name>
        <dbReference type="ChEBI" id="CHEBI:29105"/>
    </cofactor>
    <text evidence="14 16">Binds 1 zinc ion per subunit.</text>
</comment>
<evidence type="ECO:0000256" key="2">
    <source>
        <dbReference type="ARBA" id="ARBA00007931"/>
    </source>
</evidence>
<keyword evidence="9 14" id="KW-0862">Zinc</keyword>
<feature type="domain" description="CBS" evidence="18">
    <location>
        <begin position="266"/>
        <end position="322"/>
    </location>
</feature>
<evidence type="ECO:0000256" key="10">
    <source>
        <dbReference type="ARBA" id="ARBA00022989"/>
    </source>
</evidence>
<protein>
    <recommendedName>
        <fullName evidence="14">Zinc metalloprotease</fullName>
    </recommendedName>
</protein>
<dbReference type="InterPro" id="IPR000644">
    <property type="entry name" value="CBS_dom"/>
</dbReference>
<feature type="binding site" evidence="16">
    <location>
        <position position="180"/>
    </location>
    <ligand>
        <name>Zn(2+)</name>
        <dbReference type="ChEBI" id="CHEBI:29105"/>
        <note>catalytic</note>
    </ligand>
</feature>
<keyword evidence="11 14" id="KW-0482">Metalloprotease</keyword>
<dbReference type="InterPro" id="IPR046342">
    <property type="entry name" value="CBS_dom_sf"/>
</dbReference>
<feature type="binding site" evidence="16">
    <location>
        <position position="68"/>
    </location>
    <ligand>
        <name>Zn(2+)</name>
        <dbReference type="ChEBI" id="CHEBI:29105"/>
        <note>catalytic</note>
    </ligand>
</feature>
<keyword evidence="3 14" id="KW-1003">Cell membrane</keyword>
<proteinExistence type="inferred from homology"/>
<evidence type="ECO:0000256" key="7">
    <source>
        <dbReference type="ARBA" id="ARBA00022737"/>
    </source>
</evidence>
<evidence type="ECO:0000256" key="14">
    <source>
        <dbReference type="PIRNR" id="PIRNR006404"/>
    </source>
</evidence>
<gene>
    <name evidence="19" type="ORF">BXY39_0444</name>
</gene>
<dbReference type="Gene3D" id="3.10.580.10">
    <property type="entry name" value="CBS-domain"/>
    <property type="match status" value="1"/>
</dbReference>
<feature type="transmembrane region" description="Helical" evidence="14">
    <location>
        <begin position="49"/>
        <end position="67"/>
    </location>
</feature>
<feature type="active site" evidence="15">
    <location>
        <position position="69"/>
    </location>
</feature>
<keyword evidence="13 14" id="KW-0472">Membrane</keyword>
<evidence type="ECO:0000259" key="18">
    <source>
        <dbReference type="PROSITE" id="PS51371"/>
    </source>
</evidence>
<dbReference type="Proteomes" id="UP000271227">
    <property type="component" value="Unassembled WGS sequence"/>
</dbReference>
<feature type="transmembrane region" description="Helical" evidence="14">
    <location>
        <begin position="157"/>
        <end position="181"/>
    </location>
</feature>
<dbReference type="GO" id="GO:0046872">
    <property type="term" value="F:metal ion binding"/>
    <property type="evidence" value="ECO:0007669"/>
    <property type="project" value="UniProtKB-UniRule"/>
</dbReference>
<feature type="transmembrane region" description="Helical" evidence="14">
    <location>
        <begin position="79"/>
        <end position="96"/>
    </location>
</feature>
<dbReference type="SMART" id="SM00116">
    <property type="entry name" value="CBS"/>
    <property type="match status" value="2"/>
</dbReference>
<evidence type="ECO:0000256" key="11">
    <source>
        <dbReference type="ARBA" id="ARBA00023049"/>
    </source>
</evidence>
<comment type="similarity">
    <text evidence="2 14">Belongs to the peptidase M50B family.</text>
</comment>
<evidence type="ECO:0000256" key="3">
    <source>
        <dbReference type="ARBA" id="ARBA00022475"/>
    </source>
</evidence>
<evidence type="ECO:0000256" key="17">
    <source>
        <dbReference type="PROSITE-ProRule" id="PRU00703"/>
    </source>
</evidence>
<keyword evidence="20" id="KW-1185">Reference proteome</keyword>
<comment type="caution">
    <text evidence="19">The sequence shown here is derived from an EMBL/GenBank/DDBJ whole genome shotgun (WGS) entry which is preliminary data.</text>
</comment>
<name>A0A3M0CX14_9PROT</name>
<dbReference type="InterPro" id="IPR016483">
    <property type="entry name" value="UCP006404_Pept_M50_CBS"/>
</dbReference>
<sequence>MFGKAIPLFRVLGFSVSMDISWLFIALFITWSLAGGLFPAYFPGLTAATYWWMGIAGAFGLFFSLVLHELSHSVVARAYGLPIRGITLFLFGGVAEMEDEPPTAKAEFLMALAGPVASAVLSLGFYLLGTLGGGGGGPESLSENGTQGGWPVPAVGVAWYLAYLNGLLAAFNIIPAFPLDGGRMLRAALWARWADLRRATRAAARIGTAFSYVLIGLGVMNILSGHVVGGLWWCLIGLFLKGAAGASYYQVMVRRALEGEPVARFMTRDPVTVSPDITVRRFLDDHVYRHYHDMFPVCDNGRLLGCITTRHIRDVAKDDWDRTTVAALCDPCTPDNTVDAGEDAMKAIARMQRSGNSRLMVTDGPRLAGIIVLKDMLDLMALKIDLEAPD</sequence>
<evidence type="ECO:0000256" key="4">
    <source>
        <dbReference type="ARBA" id="ARBA00022670"/>
    </source>
</evidence>
<evidence type="ECO:0000256" key="9">
    <source>
        <dbReference type="ARBA" id="ARBA00022833"/>
    </source>
</evidence>
<dbReference type="InParanoid" id="A0A3M0CX14"/>
<dbReference type="GO" id="GO:0005886">
    <property type="term" value="C:plasma membrane"/>
    <property type="evidence" value="ECO:0007669"/>
    <property type="project" value="UniProtKB-SubCell"/>
</dbReference>
<feature type="transmembrane region" description="Helical" evidence="14">
    <location>
        <begin position="108"/>
        <end position="128"/>
    </location>
</feature>
<organism evidence="19 20">
    <name type="scientific">Eilatimonas milleporae</name>
    <dbReference type="NCBI Taxonomy" id="911205"/>
    <lineage>
        <taxon>Bacteria</taxon>
        <taxon>Pseudomonadati</taxon>
        <taxon>Pseudomonadota</taxon>
        <taxon>Alphaproteobacteria</taxon>
        <taxon>Kordiimonadales</taxon>
        <taxon>Kordiimonadaceae</taxon>
        <taxon>Eilatimonas</taxon>
    </lineage>
</organism>
<dbReference type="Pfam" id="PF02163">
    <property type="entry name" value="Peptidase_M50"/>
    <property type="match status" value="2"/>
</dbReference>
<keyword evidence="10 14" id="KW-1133">Transmembrane helix</keyword>
<keyword evidence="5 14" id="KW-0812">Transmembrane</keyword>
<dbReference type="SUPFAM" id="SSF54631">
    <property type="entry name" value="CBS-domain pair"/>
    <property type="match status" value="1"/>
</dbReference>
<dbReference type="PIRSF" id="PIRSF006404">
    <property type="entry name" value="UCP006404_Pept_M50_CBS"/>
    <property type="match status" value="1"/>
</dbReference>
<evidence type="ECO:0000256" key="1">
    <source>
        <dbReference type="ARBA" id="ARBA00004651"/>
    </source>
</evidence>
<keyword evidence="12 17" id="KW-0129">CBS domain</keyword>
<evidence type="ECO:0000313" key="20">
    <source>
        <dbReference type="Proteomes" id="UP000271227"/>
    </source>
</evidence>
<dbReference type="CDD" id="cd06164">
    <property type="entry name" value="S2P-M50_SpoIVFB_CBS"/>
    <property type="match status" value="1"/>
</dbReference>
<evidence type="ECO:0000256" key="8">
    <source>
        <dbReference type="ARBA" id="ARBA00022801"/>
    </source>
</evidence>
<feature type="transmembrane region" description="Helical" evidence="14">
    <location>
        <begin position="230"/>
        <end position="249"/>
    </location>
</feature>
<dbReference type="EMBL" id="REFR01000009">
    <property type="protein sequence ID" value="RMB11956.1"/>
    <property type="molecule type" value="Genomic_DNA"/>
</dbReference>
<evidence type="ECO:0000313" key="19">
    <source>
        <dbReference type="EMBL" id="RMB11956.1"/>
    </source>
</evidence>
<feature type="transmembrane region" description="Helical" evidence="14">
    <location>
        <begin position="202"/>
        <end position="224"/>
    </location>
</feature>
<keyword evidence="4 14" id="KW-0645">Protease</keyword>
<evidence type="ECO:0000256" key="16">
    <source>
        <dbReference type="PIRSR" id="PIRSR006404-2"/>
    </source>
</evidence>
<keyword evidence="8 14" id="KW-0378">Hydrolase</keyword>
<feature type="transmembrane region" description="Helical" evidence="14">
    <location>
        <begin position="20"/>
        <end position="42"/>
    </location>
</feature>
<comment type="subcellular location">
    <subcellularLocation>
        <location evidence="1 14">Cell membrane</location>
        <topology evidence="1 14">Multi-pass membrane protein</topology>
    </subcellularLocation>
</comment>
<dbReference type="PANTHER" id="PTHR39188:SF3">
    <property type="entry name" value="STAGE IV SPORULATION PROTEIN FB"/>
    <property type="match status" value="1"/>
</dbReference>
<evidence type="ECO:0000256" key="6">
    <source>
        <dbReference type="ARBA" id="ARBA00022723"/>
    </source>
</evidence>
<evidence type="ECO:0000256" key="15">
    <source>
        <dbReference type="PIRSR" id="PIRSR006404-1"/>
    </source>
</evidence>
<evidence type="ECO:0000256" key="5">
    <source>
        <dbReference type="ARBA" id="ARBA00022692"/>
    </source>
</evidence>
<dbReference type="PANTHER" id="PTHR39188">
    <property type="entry name" value="MEMBRANE-ASSOCIATED ZINC METALLOPROTEASE M50B"/>
    <property type="match status" value="1"/>
</dbReference>
<dbReference type="GO" id="GO:0008237">
    <property type="term" value="F:metallopeptidase activity"/>
    <property type="evidence" value="ECO:0007669"/>
    <property type="project" value="UniProtKB-UniRule"/>
</dbReference>
<reference evidence="19 20" key="1">
    <citation type="submission" date="2018-10" db="EMBL/GenBank/DDBJ databases">
        <title>Genomic Encyclopedia of Archaeal and Bacterial Type Strains, Phase II (KMG-II): from individual species to whole genera.</title>
        <authorList>
            <person name="Goeker M."/>
        </authorList>
    </citation>
    <scope>NUCLEOTIDE SEQUENCE [LARGE SCALE GENOMIC DNA]</scope>
    <source>
        <strain evidence="19 20">DSM 25217</strain>
    </source>
</reference>
<accession>A0A3M0CX14</accession>
<evidence type="ECO:0000256" key="13">
    <source>
        <dbReference type="ARBA" id="ARBA00023136"/>
    </source>
</evidence>
<evidence type="ECO:0000256" key="12">
    <source>
        <dbReference type="ARBA" id="ARBA00023122"/>
    </source>
</evidence>
<keyword evidence="6 14" id="KW-0479">Metal-binding</keyword>
<dbReference type="GO" id="GO:0006508">
    <property type="term" value="P:proteolysis"/>
    <property type="evidence" value="ECO:0007669"/>
    <property type="project" value="UniProtKB-KW"/>
</dbReference>
<dbReference type="PROSITE" id="PS51371">
    <property type="entry name" value="CBS"/>
    <property type="match status" value="1"/>
</dbReference>
<dbReference type="RefSeq" id="WP_121937179.1">
    <property type="nucleotide sequence ID" value="NZ_REFR01000009.1"/>
</dbReference>
<keyword evidence="7" id="KW-0677">Repeat</keyword>
<dbReference type="OrthoDB" id="9781963at2"/>